<evidence type="ECO:0000313" key="1">
    <source>
        <dbReference type="EMBL" id="CAI4043598.1"/>
    </source>
</evidence>
<accession>A0AA35NIC5</accession>
<name>A0AA35NIC5_SACK1</name>
<dbReference type="OrthoDB" id="4059837at2759"/>
<proteinExistence type="predicted"/>
<organism evidence="1 2">
    <name type="scientific">Saccharomyces kudriavzevii (strain ATCC MYA-4449 / AS 2.2408 / CBS 8840 / NBRC 1802 / NCYC 2889)</name>
    <name type="common">Yeast</name>
    <dbReference type="NCBI Taxonomy" id="226230"/>
    <lineage>
        <taxon>Eukaryota</taxon>
        <taxon>Fungi</taxon>
        <taxon>Dikarya</taxon>
        <taxon>Ascomycota</taxon>
        <taxon>Saccharomycotina</taxon>
        <taxon>Saccharomycetes</taxon>
        <taxon>Saccharomycetales</taxon>
        <taxon>Saccharomycetaceae</taxon>
        <taxon>Saccharomyces</taxon>
    </lineage>
</organism>
<keyword evidence="2" id="KW-1185">Reference proteome</keyword>
<protein>
    <submittedName>
        <fullName evidence="1">Uncharacterized protein</fullName>
    </submittedName>
</protein>
<dbReference type="EMBL" id="OX365905">
    <property type="protein sequence ID" value="CAI4043598.1"/>
    <property type="molecule type" value="Genomic_DNA"/>
</dbReference>
<sequence length="394" mass="45749">MHRLVQDSLYQSCFNFLFTDGLSSFSVVLMAGRRERGSTLYIKKKHSSHAAEDPLFSLHSTFFALFVLSWQFTVLLKTRAAPQEDAEACPRMQHAGLTNERHTYINILRPTRITETKQSRLLPLCGPESASLFTVRRHRSLACFVMSQISAFVMRKKKTLQRLLFIYSKSMKKTVMASCFSVALLAQVAVVEPIRVQLWLDVVNCMSESFMYQCPPRDHRFFSSSRPILLIRRSVSTVYRWVASRTTQVFRAAKTVVKWFIIVDPLINSILINYLVDRLCIFGRAVLRTKERKTKEREPCPPIIQHIHVRGRKRPRLRIVAIKRKRRRRGQHRVERPPTNMYPMMEIQMVAVPLALPSAIALARYQQGQQQQQHHHPWYDLSPSEETLSTCCCS</sequence>
<gene>
    <name evidence="1" type="primary">SKDI10G1000</name>
    <name evidence="1" type="ORF">SKDI_10G1000</name>
</gene>
<reference evidence="1" key="1">
    <citation type="submission" date="2022-10" db="EMBL/GenBank/DDBJ databases">
        <authorList>
            <person name="Byrne P K."/>
        </authorList>
    </citation>
    <scope>NUCLEOTIDE SEQUENCE</scope>
    <source>
        <strain evidence="1">IFO1802</strain>
    </source>
</reference>
<evidence type="ECO:0000313" key="2">
    <source>
        <dbReference type="Proteomes" id="UP001162087"/>
    </source>
</evidence>
<dbReference type="Proteomes" id="UP001162087">
    <property type="component" value="Chromosome 10"/>
</dbReference>